<comment type="caution">
    <text evidence="2">The sequence shown here is derived from an EMBL/GenBank/DDBJ whole genome shotgun (WGS) entry which is preliminary data.</text>
</comment>
<feature type="transmembrane region" description="Helical" evidence="1">
    <location>
        <begin position="60"/>
        <end position="79"/>
    </location>
</feature>
<dbReference type="Gene3D" id="1.20.120.1630">
    <property type="match status" value="1"/>
</dbReference>
<feature type="transmembrane region" description="Helical" evidence="1">
    <location>
        <begin position="207"/>
        <end position="228"/>
    </location>
</feature>
<dbReference type="OrthoDB" id="9779233at2"/>
<feature type="transmembrane region" description="Helical" evidence="1">
    <location>
        <begin position="183"/>
        <end position="201"/>
    </location>
</feature>
<accession>A0A5C6F350</accession>
<dbReference type="GO" id="GO:0016020">
    <property type="term" value="C:membrane"/>
    <property type="evidence" value="ECO:0007669"/>
    <property type="project" value="TreeGrafter"/>
</dbReference>
<organism evidence="2 3">
    <name type="scientific">Rubripirellula reticaptiva</name>
    <dbReference type="NCBI Taxonomy" id="2528013"/>
    <lineage>
        <taxon>Bacteria</taxon>
        <taxon>Pseudomonadati</taxon>
        <taxon>Planctomycetota</taxon>
        <taxon>Planctomycetia</taxon>
        <taxon>Pirellulales</taxon>
        <taxon>Pirellulaceae</taxon>
        <taxon>Rubripirellula</taxon>
    </lineage>
</organism>
<dbReference type="Pfam" id="PF06966">
    <property type="entry name" value="DUF1295"/>
    <property type="match status" value="1"/>
</dbReference>
<sequence length="263" mass="29624">MSVIQILIINAVLVSIAMVVLWLVSLRLKDASIVDIFWGLGFVLIAWMTMAVATQDLRSILLVAMTTIWGVRLAAYLAWRNHGKGEDSRYAAMRDHRGGSFWWVSLVTVFGLQGAVMWLISLPIQVGSCETVPMSLPNYAGLIVWAIGFLFESVGDFQLARFKSKAENNGKVMDRGLWRYTRHPNYFGNSLIWWGIFWVSASSSTLWLAISPILMTFLLLKVSGVALLEKSLANRSGEYRDYICRTSAFFPWPPARRHGSKLV</sequence>
<dbReference type="PROSITE" id="PS50244">
    <property type="entry name" value="S5A_REDUCTASE"/>
    <property type="match status" value="1"/>
</dbReference>
<protein>
    <submittedName>
        <fullName evidence="2">Uncharacterized protein</fullName>
    </submittedName>
</protein>
<dbReference type="InterPro" id="IPR010721">
    <property type="entry name" value="UstE-like"/>
</dbReference>
<evidence type="ECO:0000313" key="2">
    <source>
        <dbReference type="EMBL" id="TWU55565.1"/>
    </source>
</evidence>
<evidence type="ECO:0000256" key="1">
    <source>
        <dbReference type="SAM" id="Phobius"/>
    </source>
</evidence>
<keyword evidence="1" id="KW-1133">Transmembrane helix</keyword>
<gene>
    <name evidence="2" type="ORF">Poly59_18650</name>
</gene>
<keyword evidence="3" id="KW-1185">Reference proteome</keyword>
<proteinExistence type="predicted"/>
<feature type="transmembrane region" description="Helical" evidence="1">
    <location>
        <begin position="100"/>
        <end position="120"/>
    </location>
</feature>
<reference evidence="2 3" key="1">
    <citation type="submission" date="2019-02" db="EMBL/GenBank/DDBJ databases">
        <title>Deep-cultivation of Planctomycetes and their phenomic and genomic characterization uncovers novel biology.</title>
        <authorList>
            <person name="Wiegand S."/>
            <person name="Jogler M."/>
            <person name="Boedeker C."/>
            <person name="Pinto D."/>
            <person name="Vollmers J."/>
            <person name="Rivas-Marin E."/>
            <person name="Kohn T."/>
            <person name="Peeters S.H."/>
            <person name="Heuer A."/>
            <person name="Rast P."/>
            <person name="Oberbeckmann S."/>
            <person name="Bunk B."/>
            <person name="Jeske O."/>
            <person name="Meyerdierks A."/>
            <person name="Storesund J.E."/>
            <person name="Kallscheuer N."/>
            <person name="Luecker S."/>
            <person name="Lage O.M."/>
            <person name="Pohl T."/>
            <person name="Merkel B.J."/>
            <person name="Hornburger P."/>
            <person name="Mueller R.-W."/>
            <person name="Bruemmer F."/>
            <person name="Labrenz M."/>
            <person name="Spormann A.M."/>
            <person name="Op Den Camp H."/>
            <person name="Overmann J."/>
            <person name="Amann R."/>
            <person name="Jetten M.S.M."/>
            <person name="Mascher T."/>
            <person name="Medema M.H."/>
            <person name="Devos D.P."/>
            <person name="Kaster A.-K."/>
            <person name="Ovreas L."/>
            <person name="Rohde M."/>
            <person name="Galperin M.Y."/>
            <person name="Jogler C."/>
        </authorList>
    </citation>
    <scope>NUCLEOTIDE SEQUENCE [LARGE SCALE GENOMIC DNA]</scope>
    <source>
        <strain evidence="2 3">Poly59</strain>
    </source>
</reference>
<name>A0A5C6F350_9BACT</name>
<dbReference type="PANTHER" id="PTHR32251:SF17">
    <property type="entry name" value="STEROID 5-ALPHA REDUCTASE C-TERMINAL DOMAIN-CONTAINING PROTEIN"/>
    <property type="match status" value="1"/>
</dbReference>
<keyword evidence="1" id="KW-0472">Membrane</keyword>
<feature type="transmembrane region" description="Helical" evidence="1">
    <location>
        <begin position="140"/>
        <end position="162"/>
    </location>
</feature>
<dbReference type="Proteomes" id="UP000317977">
    <property type="component" value="Unassembled WGS sequence"/>
</dbReference>
<dbReference type="PANTHER" id="PTHR32251">
    <property type="entry name" value="3-OXO-5-ALPHA-STEROID 4-DEHYDROGENASE"/>
    <property type="match status" value="1"/>
</dbReference>
<dbReference type="EMBL" id="SJPX01000002">
    <property type="protein sequence ID" value="TWU55565.1"/>
    <property type="molecule type" value="Genomic_DNA"/>
</dbReference>
<keyword evidence="1" id="KW-0812">Transmembrane</keyword>
<feature type="transmembrane region" description="Helical" evidence="1">
    <location>
        <begin position="36"/>
        <end position="54"/>
    </location>
</feature>
<dbReference type="AlphaFoldDB" id="A0A5C6F350"/>
<feature type="transmembrane region" description="Helical" evidence="1">
    <location>
        <begin position="6"/>
        <end position="24"/>
    </location>
</feature>
<evidence type="ECO:0000313" key="3">
    <source>
        <dbReference type="Proteomes" id="UP000317977"/>
    </source>
</evidence>